<dbReference type="SUPFAM" id="SSF51246">
    <property type="entry name" value="Rudiment single hybrid motif"/>
    <property type="match status" value="1"/>
</dbReference>
<keyword evidence="6 12" id="KW-0658">Purine biosynthesis</keyword>
<dbReference type="NCBIfam" id="TIGR00877">
    <property type="entry name" value="purD"/>
    <property type="match status" value="1"/>
</dbReference>
<comment type="catalytic activity">
    <reaction evidence="12">
        <text>5-phospho-beta-D-ribosylamine + glycine + ATP = N(1)-(5-phospho-beta-D-ribosyl)glycinamide + ADP + phosphate + H(+)</text>
        <dbReference type="Rhea" id="RHEA:17453"/>
        <dbReference type="ChEBI" id="CHEBI:15378"/>
        <dbReference type="ChEBI" id="CHEBI:30616"/>
        <dbReference type="ChEBI" id="CHEBI:43474"/>
        <dbReference type="ChEBI" id="CHEBI:57305"/>
        <dbReference type="ChEBI" id="CHEBI:58681"/>
        <dbReference type="ChEBI" id="CHEBI:143788"/>
        <dbReference type="ChEBI" id="CHEBI:456216"/>
        <dbReference type="EC" id="6.3.4.13"/>
    </reaction>
</comment>
<dbReference type="SUPFAM" id="SSF56059">
    <property type="entry name" value="Glutathione synthetase ATP-binding domain-like"/>
    <property type="match status" value="1"/>
</dbReference>
<evidence type="ECO:0000256" key="6">
    <source>
        <dbReference type="ARBA" id="ARBA00022755"/>
    </source>
</evidence>
<dbReference type="GO" id="GO:0004637">
    <property type="term" value="F:phosphoribosylamine-glycine ligase activity"/>
    <property type="evidence" value="ECO:0007669"/>
    <property type="project" value="UniProtKB-UniRule"/>
</dbReference>
<gene>
    <name evidence="12 15" type="primary">purD</name>
    <name evidence="15" type="ORF">JW744_00655</name>
</gene>
<dbReference type="Pfam" id="PF02843">
    <property type="entry name" value="GARS_C"/>
    <property type="match status" value="1"/>
</dbReference>
<evidence type="ECO:0000259" key="14">
    <source>
        <dbReference type="PROSITE" id="PS50975"/>
    </source>
</evidence>
<dbReference type="GO" id="GO:0046872">
    <property type="term" value="F:metal ion binding"/>
    <property type="evidence" value="ECO:0007669"/>
    <property type="project" value="UniProtKB-KW"/>
</dbReference>
<proteinExistence type="inferred from homology"/>
<organism evidence="15 16">
    <name type="scientific">Candidatus Iainarchaeum sp</name>
    <dbReference type="NCBI Taxonomy" id="3101447"/>
    <lineage>
        <taxon>Archaea</taxon>
        <taxon>Candidatus Iainarchaeota</taxon>
        <taxon>Candidatus Iainarchaeia</taxon>
        <taxon>Candidatus Iainarchaeales</taxon>
        <taxon>Candidatus Iainarchaeaceae</taxon>
        <taxon>Candidatus Iainarchaeum</taxon>
    </lineage>
</organism>
<dbReference type="FunFam" id="3.30.1490.20:FF:000006">
    <property type="entry name" value="phosphoribosylamine--glycine ligase, chloroplastic-like"/>
    <property type="match status" value="1"/>
</dbReference>
<dbReference type="PANTHER" id="PTHR43472">
    <property type="entry name" value="PHOSPHORIBOSYLAMINE--GLYCINE LIGASE"/>
    <property type="match status" value="1"/>
</dbReference>
<evidence type="ECO:0000256" key="12">
    <source>
        <dbReference type="HAMAP-Rule" id="MF_00138"/>
    </source>
</evidence>
<dbReference type="InterPro" id="IPR016185">
    <property type="entry name" value="PreATP-grasp_dom_sf"/>
</dbReference>
<dbReference type="PROSITE" id="PS50975">
    <property type="entry name" value="ATP_GRASP"/>
    <property type="match status" value="1"/>
</dbReference>
<dbReference type="EMBL" id="JAFGDB010000010">
    <property type="protein sequence ID" value="MBN2066961.1"/>
    <property type="molecule type" value="Genomic_DNA"/>
</dbReference>
<keyword evidence="3 12" id="KW-0436">Ligase</keyword>
<dbReference type="GO" id="GO:0009113">
    <property type="term" value="P:purine nucleobase biosynthetic process"/>
    <property type="evidence" value="ECO:0007669"/>
    <property type="project" value="InterPro"/>
</dbReference>
<evidence type="ECO:0000256" key="2">
    <source>
        <dbReference type="ARBA" id="ARBA00013255"/>
    </source>
</evidence>
<evidence type="ECO:0000256" key="1">
    <source>
        <dbReference type="ARBA" id="ARBA00005174"/>
    </source>
</evidence>
<feature type="domain" description="ATP-grasp" evidence="14">
    <location>
        <begin position="107"/>
        <end position="313"/>
    </location>
</feature>
<dbReference type="FunFam" id="3.40.50.20:FF:000006">
    <property type="entry name" value="Phosphoribosylamine--glycine ligase, chloroplastic"/>
    <property type="match status" value="1"/>
</dbReference>
<dbReference type="Proteomes" id="UP000809243">
    <property type="component" value="Unassembled WGS sequence"/>
</dbReference>
<comment type="caution">
    <text evidence="15">The sequence shown here is derived from an EMBL/GenBank/DDBJ whole genome shotgun (WGS) entry which is preliminary data.</text>
</comment>
<name>A0A939C486_9ARCH</name>
<keyword evidence="4" id="KW-0479">Metal-binding</keyword>
<dbReference type="InterPro" id="IPR013815">
    <property type="entry name" value="ATP_grasp_subdomain_1"/>
</dbReference>
<evidence type="ECO:0000256" key="3">
    <source>
        <dbReference type="ARBA" id="ARBA00022598"/>
    </source>
</evidence>
<evidence type="ECO:0000256" key="9">
    <source>
        <dbReference type="ARBA" id="ARBA00038345"/>
    </source>
</evidence>
<dbReference type="InterPro" id="IPR011761">
    <property type="entry name" value="ATP-grasp"/>
</dbReference>
<dbReference type="Pfam" id="PF01071">
    <property type="entry name" value="GARS_A"/>
    <property type="match status" value="1"/>
</dbReference>
<dbReference type="SMART" id="SM01210">
    <property type="entry name" value="GARS_C"/>
    <property type="match status" value="1"/>
</dbReference>
<evidence type="ECO:0000256" key="5">
    <source>
        <dbReference type="ARBA" id="ARBA00022741"/>
    </source>
</evidence>
<protein>
    <recommendedName>
        <fullName evidence="2 12">Phosphoribosylamine--glycine ligase</fullName>
        <ecNumber evidence="2 12">6.3.4.13</ecNumber>
    </recommendedName>
    <alternativeName>
        <fullName evidence="12">GARS</fullName>
    </alternativeName>
    <alternativeName>
        <fullName evidence="10 12">Glycinamide ribonucleotide synthetase</fullName>
    </alternativeName>
    <alternativeName>
        <fullName evidence="11 12">Phosphoribosylglycinamide synthetase</fullName>
    </alternativeName>
</protein>
<dbReference type="GO" id="GO:0006189">
    <property type="term" value="P:'de novo' IMP biosynthetic process"/>
    <property type="evidence" value="ECO:0007669"/>
    <property type="project" value="UniProtKB-UniRule"/>
</dbReference>
<dbReference type="InterPro" id="IPR020561">
    <property type="entry name" value="PRibGlycinamid_synth_ATP-grasp"/>
</dbReference>
<evidence type="ECO:0000313" key="15">
    <source>
        <dbReference type="EMBL" id="MBN2066961.1"/>
    </source>
</evidence>
<dbReference type="PROSITE" id="PS00184">
    <property type="entry name" value="GARS"/>
    <property type="match status" value="1"/>
</dbReference>
<evidence type="ECO:0000256" key="10">
    <source>
        <dbReference type="ARBA" id="ARBA00042242"/>
    </source>
</evidence>
<dbReference type="InterPro" id="IPR020560">
    <property type="entry name" value="PRibGlycinamide_synth_C-dom"/>
</dbReference>
<evidence type="ECO:0000256" key="7">
    <source>
        <dbReference type="ARBA" id="ARBA00022840"/>
    </source>
</evidence>
<evidence type="ECO:0000256" key="13">
    <source>
        <dbReference type="PROSITE-ProRule" id="PRU00409"/>
    </source>
</evidence>
<keyword evidence="5 13" id="KW-0547">Nucleotide-binding</keyword>
<dbReference type="InterPro" id="IPR037123">
    <property type="entry name" value="PRibGlycinamide_synth_C_sf"/>
</dbReference>
<evidence type="ECO:0000313" key="16">
    <source>
        <dbReference type="Proteomes" id="UP000809243"/>
    </source>
</evidence>
<dbReference type="EC" id="6.3.4.13" evidence="2 12"/>
<accession>A0A939C486</accession>
<dbReference type="InterPro" id="IPR020559">
    <property type="entry name" value="PRibGlycinamide_synth_CS"/>
</dbReference>
<dbReference type="InterPro" id="IPR020562">
    <property type="entry name" value="PRibGlycinamide_synth_N"/>
</dbReference>
<keyword evidence="7 13" id="KW-0067">ATP-binding</keyword>
<evidence type="ECO:0000256" key="4">
    <source>
        <dbReference type="ARBA" id="ARBA00022723"/>
    </source>
</evidence>
<dbReference type="SUPFAM" id="SSF52440">
    <property type="entry name" value="PreATP-grasp domain"/>
    <property type="match status" value="1"/>
</dbReference>
<dbReference type="FunFam" id="3.90.600.10:FF:000001">
    <property type="entry name" value="Trifunctional purine biosynthetic protein adenosine-3"/>
    <property type="match status" value="1"/>
</dbReference>
<dbReference type="Gene3D" id="3.30.470.20">
    <property type="entry name" value="ATP-grasp fold, B domain"/>
    <property type="match status" value="1"/>
</dbReference>
<sequence length="425" mass="45649">MKVLVIGSGGREHALAWKLSKSKEVEQVFIAPGNAGTALVGTNVEIGVNDFEKLAEFAQSEEIGLTVVGPEDPLVNGIVDFFQERGLQIFGPGKKAAIIEGSKIFTRDLLQKYGIPSAEYKAFTGAEEAKAYLHEKGAPIVAKADGLAAGKGVIVCETFEEAEKAIGQILIEKEFGEAGNRLVLEEKLLGEEVSYMVFSDGKTIKPMVSSQDHKPAFDNDKGPNTGGMGAYSPAPVVTGELEVEVLETIMQPTIDAMRKEGKEYKGVLYAGLMITKQGPKVLEFNCRFGDPETQAILPRLDSDLLPILQSCMGKTLSEQEVKWSSRACCCVVMASGGYPGKYEKGKGIFGLGEAAKLPATVVFHAGTRQEASKVLSNGGRVLGVTALGDTIKESIANSYRAVDLIKFEGAYFRKDIGQKALNREN</sequence>
<dbReference type="Gene3D" id="3.30.1490.20">
    <property type="entry name" value="ATP-grasp fold, A domain"/>
    <property type="match status" value="1"/>
</dbReference>
<dbReference type="InterPro" id="IPR011054">
    <property type="entry name" value="Rudment_hybrid_motif"/>
</dbReference>
<comment type="pathway">
    <text evidence="1 12">Purine metabolism; IMP biosynthesis via de novo pathway; N(1)-(5-phospho-D-ribosyl)glycinamide from 5-phospho-alpha-D-ribose 1-diphosphate: step 2/2.</text>
</comment>
<dbReference type="HAMAP" id="MF_00138">
    <property type="entry name" value="GARS"/>
    <property type="match status" value="1"/>
</dbReference>
<dbReference type="Pfam" id="PF02844">
    <property type="entry name" value="GARS_N"/>
    <property type="match status" value="1"/>
</dbReference>
<reference evidence="15" key="1">
    <citation type="submission" date="2021-01" db="EMBL/GenBank/DDBJ databases">
        <title>Active Sulfur Cycling in an Early Earth Analoge.</title>
        <authorList>
            <person name="Hahn C.R."/>
            <person name="Youssef N.H."/>
            <person name="Elshahed M."/>
        </authorList>
    </citation>
    <scope>NUCLEOTIDE SEQUENCE</scope>
    <source>
        <strain evidence="15">Zod_Metabat.1151</strain>
    </source>
</reference>
<evidence type="ECO:0000256" key="11">
    <source>
        <dbReference type="ARBA" id="ARBA00042864"/>
    </source>
</evidence>
<dbReference type="PANTHER" id="PTHR43472:SF1">
    <property type="entry name" value="PHOSPHORIBOSYLAMINE--GLYCINE LIGASE, CHLOROPLASTIC"/>
    <property type="match status" value="1"/>
</dbReference>
<dbReference type="FunFam" id="3.30.470.20:FF:000018">
    <property type="entry name" value="Trifunctional purine biosynthetic protein adenosine-3"/>
    <property type="match status" value="1"/>
</dbReference>
<evidence type="ECO:0000256" key="8">
    <source>
        <dbReference type="ARBA" id="ARBA00023211"/>
    </source>
</evidence>
<dbReference type="AlphaFoldDB" id="A0A939C486"/>
<dbReference type="SMART" id="SM01209">
    <property type="entry name" value="GARS_A"/>
    <property type="match status" value="1"/>
</dbReference>
<keyword evidence="8" id="KW-0464">Manganese</keyword>
<dbReference type="GO" id="GO:0005524">
    <property type="term" value="F:ATP binding"/>
    <property type="evidence" value="ECO:0007669"/>
    <property type="project" value="UniProtKB-UniRule"/>
</dbReference>
<comment type="similarity">
    <text evidence="9 12">Belongs to the GARS family.</text>
</comment>
<dbReference type="InterPro" id="IPR000115">
    <property type="entry name" value="PRibGlycinamide_synth"/>
</dbReference>
<dbReference type="Gene3D" id="3.40.50.20">
    <property type="match status" value="1"/>
</dbReference>
<dbReference type="Gene3D" id="3.90.600.10">
    <property type="entry name" value="Phosphoribosylglycinamide synthetase, C-terminal domain"/>
    <property type="match status" value="1"/>
</dbReference>